<comment type="subcellular location">
    <subcellularLocation>
        <location evidence="1">Membrane</location>
        <topology evidence="1">Single-pass membrane protein</topology>
    </subcellularLocation>
</comment>
<dbReference type="InterPro" id="IPR044839">
    <property type="entry name" value="NDR1-like"/>
</dbReference>
<dbReference type="RefSeq" id="XP_010267311.1">
    <property type="nucleotide sequence ID" value="XM_010269009.2"/>
</dbReference>
<dbReference type="AlphaFoldDB" id="A0A1U8AJA3"/>
<evidence type="ECO:0000313" key="5">
    <source>
        <dbReference type="Proteomes" id="UP000189703"/>
    </source>
</evidence>
<dbReference type="OMA" id="SRYYRVH"/>
<sequence length="201" mass="22507">MAGPASRSSAQKAPSSRSGLLRCIAITILVLVVLTGLAVLIIWLVVNPRRFQYTIEDGLVHGFDLNHNHLNASFDFAIRAYNPNSKVSLYYDSIEVYVAYDDQTLAMDVVKPFFQPHRNATRLEVKPVARSVPLLDSVSEDLRLEKTSGDVELVVRVKARIRFKVGAWKSTKCTMKATCSPVVLHLSSSKVFDRTYCDEDF</sequence>
<proteinExistence type="predicted"/>
<dbReference type="PANTHER" id="PTHR31234">
    <property type="entry name" value="LATE EMBRYOGENESIS ABUNDANT (LEA) HYDROXYPROLINE-RICH GLYCOPROTEIN FAMILY"/>
    <property type="match status" value="1"/>
</dbReference>
<name>A0A1U8AJA3_NELNU</name>
<organism evidence="5 6">
    <name type="scientific">Nelumbo nucifera</name>
    <name type="common">Sacred lotus</name>
    <dbReference type="NCBI Taxonomy" id="4432"/>
    <lineage>
        <taxon>Eukaryota</taxon>
        <taxon>Viridiplantae</taxon>
        <taxon>Streptophyta</taxon>
        <taxon>Embryophyta</taxon>
        <taxon>Tracheophyta</taxon>
        <taxon>Spermatophyta</taxon>
        <taxon>Magnoliopsida</taxon>
        <taxon>Proteales</taxon>
        <taxon>Nelumbonaceae</taxon>
        <taxon>Nelumbo</taxon>
    </lineage>
</organism>
<dbReference type="GO" id="GO:0005886">
    <property type="term" value="C:plasma membrane"/>
    <property type="evidence" value="ECO:0000318"/>
    <property type="project" value="GO_Central"/>
</dbReference>
<dbReference type="GO" id="GO:0098542">
    <property type="term" value="P:defense response to other organism"/>
    <property type="evidence" value="ECO:0007669"/>
    <property type="project" value="InterPro"/>
</dbReference>
<keyword evidence="2" id="KW-0812">Transmembrane</keyword>
<dbReference type="OrthoDB" id="669838at2759"/>
<dbReference type="PANTHER" id="PTHR31234:SF39">
    <property type="entry name" value="HARPIN-INDUCED PROTEIN 1 CONTAINING PROTEIN, EXPRESSED"/>
    <property type="match status" value="1"/>
</dbReference>
<dbReference type="InterPro" id="IPR004864">
    <property type="entry name" value="LEA_2"/>
</dbReference>
<protein>
    <submittedName>
        <fullName evidence="6">Uncharacterized protein At1g08160-like</fullName>
    </submittedName>
</protein>
<keyword evidence="3" id="KW-1133">Transmembrane helix</keyword>
<evidence type="ECO:0000256" key="1">
    <source>
        <dbReference type="ARBA" id="ARBA00004167"/>
    </source>
</evidence>
<dbReference type="KEGG" id="nnu:104604588"/>
<dbReference type="FunCoup" id="A0A1U8AJA3">
    <property type="interactions" value="7"/>
</dbReference>
<evidence type="ECO:0000256" key="4">
    <source>
        <dbReference type="ARBA" id="ARBA00023136"/>
    </source>
</evidence>
<evidence type="ECO:0000313" key="6">
    <source>
        <dbReference type="RefSeq" id="XP_010267311.1"/>
    </source>
</evidence>
<keyword evidence="5" id="KW-1185">Reference proteome</keyword>
<accession>A0A1U8AJA3</accession>
<dbReference type="GeneID" id="104604588"/>
<keyword evidence="4" id="KW-0472">Membrane</keyword>
<evidence type="ECO:0000256" key="2">
    <source>
        <dbReference type="ARBA" id="ARBA00022692"/>
    </source>
</evidence>
<gene>
    <name evidence="6" type="primary">LOC104604588</name>
</gene>
<dbReference type="GO" id="GO:0009506">
    <property type="term" value="C:plasmodesma"/>
    <property type="evidence" value="ECO:0000318"/>
    <property type="project" value="GO_Central"/>
</dbReference>
<dbReference type="eggNOG" id="ENOG502RY5H">
    <property type="taxonomic scope" value="Eukaryota"/>
</dbReference>
<evidence type="ECO:0000256" key="3">
    <source>
        <dbReference type="ARBA" id="ARBA00022989"/>
    </source>
</evidence>
<dbReference type="Pfam" id="PF03168">
    <property type="entry name" value="LEA_2"/>
    <property type="match status" value="1"/>
</dbReference>
<reference evidence="6" key="1">
    <citation type="submission" date="2025-08" db="UniProtKB">
        <authorList>
            <consortium name="RefSeq"/>
        </authorList>
    </citation>
    <scope>IDENTIFICATION</scope>
</reference>
<dbReference type="Proteomes" id="UP000189703">
    <property type="component" value="Unplaced"/>
</dbReference>